<sequence length="177" mass="18512">MTDALPEGWLPTPFGVHEADAARFAAELSRIAAESFPGFIDGDEARGAVAAVIARPRATASTIGRVWHVLGPQATGAVVDLSIAEETDPVPDSPFEFSIPQRIWQFDGGRAVLSMVAPREGVPMAMVLRAQRVDGARTLIADVFDEPAALGVILDDVITLVGGEPRPGADGAESLSA</sequence>
<dbReference type="RefSeq" id="WP_182256218.1">
    <property type="nucleotide sequence ID" value="NZ_CP043732.1"/>
</dbReference>
<dbReference type="AlphaFoldDB" id="A0A7D7WIB6"/>
<evidence type="ECO:0000313" key="1">
    <source>
        <dbReference type="EMBL" id="QMU97090.1"/>
    </source>
</evidence>
<reference evidence="1 2" key="1">
    <citation type="journal article" date="2020" name="Front. Microbiol.">
        <title>Design of Bacterial Strain-Specific qPCR Assays Using NGS Data and Publicly Available Resources and Its Application to Track Biocontrol Strains.</title>
        <authorList>
            <person name="Hernandez I."/>
            <person name="Sant C."/>
            <person name="Martinez R."/>
            <person name="Fernandez C."/>
        </authorList>
    </citation>
    <scope>NUCLEOTIDE SEQUENCE [LARGE SCALE GENOMIC DNA]</scope>
    <source>
        <strain evidence="1 2">B24</strain>
    </source>
</reference>
<proteinExistence type="predicted"/>
<dbReference type="Proteomes" id="UP000515708">
    <property type="component" value="Chromosome"/>
</dbReference>
<name>A0A7D7WIB6_9MICO</name>
<protein>
    <submittedName>
        <fullName evidence="1">Uncharacterized protein</fullName>
    </submittedName>
</protein>
<accession>A0A7D7WIB6</accession>
<gene>
    <name evidence="1" type="ORF">FVO59_07515</name>
</gene>
<organism evidence="1 2">
    <name type="scientific">Microbacterium esteraromaticum</name>
    <dbReference type="NCBI Taxonomy" id="57043"/>
    <lineage>
        <taxon>Bacteria</taxon>
        <taxon>Bacillati</taxon>
        <taxon>Actinomycetota</taxon>
        <taxon>Actinomycetes</taxon>
        <taxon>Micrococcales</taxon>
        <taxon>Microbacteriaceae</taxon>
        <taxon>Microbacterium</taxon>
    </lineage>
</organism>
<dbReference type="EMBL" id="CP043732">
    <property type="protein sequence ID" value="QMU97090.1"/>
    <property type="molecule type" value="Genomic_DNA"/>
</dbReference>
<evidence type="ECO:0000313" key="2">
    <source>
        <dbReference type="Proteomes" id="UP000515708"/>
    </source>
</evidence>